<evidence type="ECO:0000313" key="5">
    <source>
        <dbReference type="Proteomes" id="UP000502035"/>
    </source>
</evidence>
<gene>
    <name evidence="4" type="ORF">G7071_11660</name>
</gene>
<feature type="signal peptide" evidence="2">
    <location>
        <begin position="1"/>
        <end position="26"/>
    </location>
</feature>
<evidence type="ECO:0000259" key="3">
    <source>
        <dbReference type="SMART" id="SM00909"/>
    </source>
</evidence>
<dbReference type="Pfam" id="PF10648">
    <property type="entry name" value="Gmad2"/>
    <property type="match status" value="1"/>
</dbReference>
<keyword evidence="2" id="KW-0732">Signal</keyword>
<feature type="region of interest" description="Disordered" evidence="1">
    <location>
        <begin position="289"/>
        <end position="311"/>
    </location>
</feature>
<reference evidence="4 5" key="1">
    <citation type="submission" date="2020-03" db="EMBL/GenBank/DDBJ databases">
        <title>Nocardioides sp. nov., isolated from fish.</title>
        <authorList>
            <person name="Hyun D.-W."/>
            <person name="Bae J.-W."/>
        </authorList>
    </citation>
    <scope>NUCLEOTIDE SEQUENCE [LARGE SCALE GENOMIC DNA]</scope>
    <source>
        <strain evidence="4 5">HDW12A</strain>
    </source>
</reference>
<sequence>MTSPSATLRRRLATALSLGVVLTSLAACSDEVTPDPDPSPAGETTSPSPDDETGAASEEPQPSEPSPDDAAEQVTVPLYFVGDTTRGPRLFREFRSVPSDNPLQEATAMLVAGDTLDPDYRTLWPAMELSVSATDGVLLVQVAGDGFTERPDGMSKRSARLAIQQLVYTLQGVQQERVPVQFARAGTDARLFGLSTESPYTNDKQLRVSSLVNITSPEQGSTVSDDELAISGVASTYEATVPWEILRGEEVVLDGFVTAEGWMGKLYPWEGTIDISDLEAGDYTFLARTADPSGGTEGSGPDEDTKDFTVE</sequence>
<feature type="domain" description="GerMN" evidence="3">
    <location>
        <begin position="103"/>
        <end position="193"/>
    </location>
</feature>
<keyword evidence="5" id="KW-1185">Reference proteome</keyword>
<name>A0A6G7YH51_9ACTN</name>
<protein>
    <recommendedName>
        <fullName evidence="3">GerMN domain-containing protein</fullName>
    </recommendedName>
</protein>
<accession>A0A6G7YH51</accession>
<dbReference type="Proteomes" id="UP000502035">
    <property type="component" value="Chromosome"/>
</dbReference>
<dbReference type="KEGG" id="npi:G7071_11660"/>
<feature type="region of interest" description="Disordered" evidence="1">
    <location>
        <begin position="29"/>
        <end position="72"/>
    </location>
</feature>
<dbReference type="Pfam" id="PF10646">
    <property type="entry name" value="Germane"/>
    <property type="match status" value="1"/>
</dbReference>
<dbReference type="SMART" id="SM00909">
    <property type="entry name" value="Germane"/>
    <property type="match status" value="1"/>
</dbReference>
<evidence type="ECO:0000313" key="4">
    <source>
        <dbReference type="EMBL" id="QIK75996.1"/>
    </source>
</evidence>
<dbReference type="AlphaFoldDB" id="A0A6G7YH51"/>
<dbReference type="InterPro" id="IPR018911">
    <property type="entry name" value="Gmad2_Ig-like_dom"/>
</dbReference>
<feature type="chain" id="PRO_5026332665" description="GerMN domain-containing protein" evidence="2">
    <location>
        <begin position="27"/>
        <end position="311"/>
    </location>
</feature>
<organism evidence="4 5">
    <name type="scientific">Nocardioides piscis</name>
    <dbReference type="NCBI Taxonomy" id="2714938"/>
    <lineage>
        <taxon>Bacteria</taxon>
        <taxon>Bacillati</taxon>
        <taxon>Actinomycetota</taxon>
        <taxon>Actinomycetes</taxon>
        <taxon>Propionibacteriales</taxon>
        <taxon>Nocardioidaceae</taxon>
        <taxon>Nocardioides</taxon>
    </lineage>
</organism>
<dbReference type="EMBL" id="CP049866">
    <property type="protein sequence ID" value="QIK75996.1"/>
    <property type="molecule type" value="Genomic_DNA"/>
</dbReference>
<evidence type="ECO:0000256" key="2">
    <source>
        <dbReference type="SAM" id="SignalP"/>
    </source>
</evidence>
<dbReference type="InterPro" id="IPR019606">
    <property type="entry name" value="GerMN"/>
</dbReference>
<dbReference type="RefSeq" id="WP_166318881.1">
    <property type="nucleotide sequence ID" value="NZ_CP049866.1"/>
</dbReference>
<proteinExistence type="predicted"/>
<evidence type="ECO:0000256" key="1">
    <source>
        <dbReference type="SAM" id="MobiDB-lite"/>
    </source>
</evidence>